<dbReference type="CDD" id="cd07012">
    <property type="entry name" value="PBP2_Bug_TTT"/>
    <property type="match status" value="1"/>
</dbReference>
<dbReference type="RefSeq" id="WP_071546112.1">
    <property type="nucleotide sequence ID" value="NZ_LKAQ01000004.1"/>
</dbReference>
<proteinExistence type="inferred from homology"/>
<evidence type="ECO:0000313" key="3">
    <source>
        <dbReference type="Proteomes" id="UP000181901"/>
    </source>
</evidence>
<dbReference type="PANTHER" id="PTHR42928">
    <property type="entry name" value="TRICARBOXYLATE-BINDING PROTEIN"/>
    <property type="match status" value="1"/>
</dbReference>
<comment type="caution">
    <text evidence="2">The sequence shown here is derived from an EMBL/GenBank/DDBJ whole genome shotgun (WGS) entry which is preliminary data.</text>
</comment>
<dbReference type="EMBL" id="LKAQ01000004">
    <property type="protein sequence ID" value="OIQ50700.1"/>
    <property type="molecule type" value="Genomic_DNA"/>
</dbReference>
<evidence type="ECO:0000256" key="1">
    <source>
        <dbReference type="ARBA" id="ARBA00006987"/>
    </source>
</evidence>
<dbReference type="InterPro" id="IPR005064">
    <property type="entry name" value="BUG"/>
</dbReference>
<dbReference type="AlphaFoldDB" id="A0A1J5MXZ2"/>
<comment type="similarity">
    <text evidence="1">Belongs to the UPF0065 (bug) family.</text>
</comment>
<reference evidence="2 3" key="1">
    <citation type="submission" date="2015-09" db="EMBL/GenBank/DDBJ databases">
        <title>Genome of Desulfovibrio dechloracetivorans BerOc1, a mercury methylating strain isolated from highly hydrocarbons and metals contaminated coastal sediments.</title>
        <authorList>
            <person name="Goni Urriza M."/>
            <person name="Gassie C."/>
            <person name="Bouchez O."/>
            <person name="Klopp C."/>
            <person name="Ranchou-Peyruse A."/>
            <person name="Remy G."/>
        </authorList>
    </citation>
    <scope>NUCLEOTIDE SEQUENCE [LARGE SCALE GENOMIC DNA]</scope>
    <source>
        <strain evidence="2 3">BerOc1</strain>
    </source>
</reference>
<dbReference type="Pfam" id="PF03401">
    <property type="entry name" value="TctC"/>
    <property type="match status" value="1"/>
</dbReference>
<keyword evidence="2" id="KW-0675">Receptor</keyword>
<organism evidence="2 3">
    <name type="scientific">Pseudodesulfovibrio hydrargyri</name>
    <dbReference type="NCBI Taxonomy" id="2125990"/>
    <lineage>
        <taxon>Bacteria</taxon>
        <taxon>Pseudomonadati</taxon>
        <taxon>Thermodesulfobacteriota</taxon>
        <taxon>Desulfovibrionia</taxon>
        <taxon>Desulfovibrionales</taxon>
        <taxon>Desulfovibrionaceae</taxon>
    </lineage>
</organism>
<dbReference type="InterPro" id="IPR042100">
    <property type="entry name" value="Bug_dom1"/>
</dbReference>
<dbReference type="PIRSF" id="PIRSF017082">
    <property type="entry name" value="YflP"/>
    <property type="match status" value="1"/>
</dbReference>
<keyword evidence="3" id="KW-1185">Reference proteome</keyword>
<sequence>MKSLWNLTVALAFILITFGSALAGYPEKDITYVVPFGPGGESDISARIQQANFRRLFGKSMVIQYKPGGGGAVGWSSLQQYPADGYTIMGTNLPHIVLKPLQKGNGFNLEDIINVYFFHYTPDAIVVPADSKFKTLADLVQAAKDNPGMITFAGTGSYSNNHFAKTRFDKIAEIKTTYIPFKTTGDAAMAMLGGQVAAHWGYTTVGIAQGDKVRLLAIAGETRHPLFPGVPTFKELGYDFVGGAYRGLALPKASNETTREEVSAMLDKLNHDQKFREQMVQAGFTMVDVPYDEIPAFLDKLKVNYYEVAKELKLIK</sequence>
<dbReference type="Gene3D" id="3.40.190.10">
    <property type="entry name" value="Periplasmic binding protein-like II"/>
    <property type="match status" value="1"/>
</dbReference>
<dbReference type="Gene3D" id="3.40.190.150">
    <property type="entry name" value="Bordetella uptake gene, domain 1"/>
    <property type="match status" value="1"/>
</dbReference>
<gene>
    <name evidence="2" type="ORF">BerOc1_02641</name>
</gene>
<dbReference type="PANTHER" id="PTHR42928:SF5">
    <property type="entry name" value="BLR1237 PROTEIN"/>
    <property type="match status" value="1"/>
</dbReference>
<accession>A0A1J5MXZ2</accession>
<dbReference type="SUPFAM" id="SSF53850">
    <property type="entry name" value="Periplasmic binding protein-like II"/>
    <property type="match status" value="1"/>
</dbReference>
<name>A0A1J5MXZ2_9BACT</name>
<evidence type="ECO:0000313" key="2">
    <source>
        <dbReference type="EMBL" id="OIQ50700.1"/>
    </source>
</evidence>
<dbReference type="Proteomes" id="UP000181901">
    <property type="component" value="Unassembled WGS sequence"/>
</dbReference>
<dbReference type="OrthoDB" id="8677378at2"/>
<protein>
    <submittedName>
        <fullName evidence="2">Tripartite tricarboxylate transporter family receptor</fullName>
    </submittedName>
</protein>